<evidence type="ECO:0000313" key="7">
    <source>
        <dbReference type="Proteomes" id="UP001230915"/>
    </source>
</evidence>
<dbReference type="InterPro" id="IPR012318">
    <property type="entry name" value="HTH_CRP"/>
</dbReference>
<proteinExistence type="predicted"/>
<dbReference type="Proteomes" id="UP001230915">
    <property type="component" value="Unassembled WGS sequence"/>
</dbReference>
<evidence type="ECO:0000256" key="3">
    <source>
        <dbReference type="ARBA" id="ARBA00023163"/>
    </source>
</evidence>
<dbReference type="SUPFAM" id="SSF51206">
    <property type="entry name" value="cAMP-binding domain-like"/>
    <property type="match status" value="1"/>
</dbReference>
<dbReference type="InterPro" id="IPR000595">
    <property type="entry name" value="cNMP-bd_dom"/>
</dbReference>
<dbReference type="PANTHER" id="PTHR24567:SF28">
    <property type="entry name" value="LISTERIOLYSIN REGULATORY PROTEIN"/>
    <property type="match status" value="1"/>
</dbReference>
<keyword evidence="3" id="KW-0804">Transcription</keyword>
<feature type="domain" description="HTH crp-type" evidence="5">
    <location>
        <begin position="130"/>
        <end position="198"/>
    </location>
</feature>
<sequence length="198" mass="22974">MIAEELLLEFGAEVITYAKEDYLFEEGKKAHYYFQVKSGEVKMNNINAQGKEFIQSIFSCPRSFGEPPLFSDIPYPANAIAVTKAEVYRLKKEVFLELLLNYPQVHLSVTRGMAKRLYYKAIMASEISSEDPEHRILTLLDYLKEDVHQLTEPFSFKVNLTRQQIADLSGLRVETVIRATKSLEKKEELKIKNRKLYR</sequence>
<dbReference type="InterPro" id="IPR036390">
    <property type="entry name" value="WH_DNA-bd_sf"/>
</dbReference>
<dbReference type="SUPFAM" id="SSF46785">
    <property type="entry name" value="Winged helix' DNA-binding domain"/>
    <property type="match status" value="1"/>
</dbReference>
<dbReference type="InterPro" id="IPR018490">
    <property type="entry name" value="cNMP-bd_dom_sf"/>
</dbReference>
<dbReference type="CDD" id="cd00038">
    <property type="entry name" value="CAP_ED"/>
    <property type="match status" value="1"/>
</dbReference>
<dbReference type="SMART" id="SM00100">
    <property type="entry name" value="cNMP"/>
    <property type="match status" value="1"/>
</dbReference>
<evidence type="ECO:0000256" key="1">
    <source>
        <dbReference type="ARBA" id="ARBA00023015"/>
    </source>
</evidence>
<dbReference type="InterPro" id="IPR050397">
    <property type="entry name" value="Env_Response_Regulators"/>
</dbReference>
<keyword evidence="7" id="KW-1185">Reference proteome</keyword>
<dbReference type="PROSITE" id="PS51063">
    <property type="entry name" value="HTH_CRP_2"/>
    <property type="match status" value="1"/>
</dbReference>
<keyword evidence="1" id="KW-0805">Transcription regulation</keyword>
<evidence type="ECO:0000313" key="6">
    <source>
        <dbReference type="EMBL" id="MDQ7916698.1"/>
    </source>
</evidence>
<gene>
    <name evidence="6" type="ORF">RBU60_03855</name>
</gene>
<comment type="caution">
    <text evidence="6">The sequence shown here is derived from an EMBL/GenBank/DDBJ whole genome shotgun (WGS) entry which is preliminary data.</text>
</comment>
<dbReference type="Gene3D" id="2.60.120.10">
    <property type="entry name" value="Jelly Rolls"/>
    <property type="match status" value="1"/>
</dbReference>
<dbReference type="EMBL" id="JAVHUL010000007">
    <property type="protein sequence ID" value="MDQ7916698.1"/>
    <property type="molecule type" value="Genomic_DNA"/>
</dbReference>
<dbReference type="PANTHER" id="PTHR24567">
    <property type="entry name" value="CRP FAMILY TRANSCRIPTIONAL REGULATORY PROTEIN"/>
    <property type="match status" value="1"/>
</dbReference>
<reference evidence="6 7" key="1">
    <citation type="submission" date="2023-08" db="EMBL/GenBank/DDBJ databases">
        <title>Mesonia sp. MT50, isolated from deep-sea sediment of the Mariana Trench.</title>
        <authorList>
            <person name="Fu H."/>
        </authorList>
    </citation>
    <scope>NUCLEOTIDE SEQUENCE [LARGE SCALE GENOMIC DNA]</scope>
    <source>
        <strain evidence="6 7">MT50</strain>
    </source>
</reference>
<dbReference type="Pfam" id="PF00027">
    <property type="entry name" value="cNMP_binding"/>
    <property type="match status" value="1"/>
</dbReference>
<feature type="domain" description="Cyclic nucleotide-binding" evidence="4">
    <location>
        <begin position="17"/>
        <end position="116"/>
    </location>
</feature>
<evidence type="ECO:0000256" key="2">
    <source>
        <dbReference type="ARBA" id="ARBA00023125"/>
    </source>
</evidence>
<evidence type="ECO:0000259" key="4">
    <source>
        <dbReference type="PROSITE" id="PS50042"/>
    </source>
</evidence>
<evidence type="ECO:0000259" key="5">
    <source>
        <dbReference type="PROSITE" id="PS51063"/>
    </source>
</evidence>
<keyword evidence="2" id="KW-0238">DNA-binding</keyword>
<dbReference type="PROSITE" id="PS50042">
    <property type="entry name" value="CNMP_BINDING_3"/>
    <property type="match status" value="1"/>
</dbReference>
<protein>
    <submittedName>
        <fullName evidence="6">Crp/Fnr family transcriptional regulator</fullName>
    </submittedName>
</protein>
<dbReference type="Pfam" id="PF13545">
    <property type="entry name" value="HTH_Crp_2"/>
    <property type="match status" value="1"/>
</dbReference>
<organism evidence="6 7">
    <name type="scientific">Mesonia profundi</name>
    <dbReference type="NCBI Taxonomy" id="3070998"/>
    <lineage>
        <taxon>Bacteria</taxon>
        <taxon>Pseudomonadati</taxon>
        <taxon>Bacteroidota</taxon>
        <taxon>Flavobacteriia</taxon>
        <taxon>Flavobacteriales</taxon>
        <taxon>Flavobacteriaceae</taxon>
        <taxon>Mesonia</taxon>
    </lineage>
</organism>
<dbReference type="InterPro" id="IPR014710">
    <property type="entry name" value="RmlC-like_jellyroll"/>
</dbReference>
<dbReference type="RefSeq" id="WP_308863350.1">
    <property type="nucleotide sequence ID" value="NZ_JAVHUL010000007.1"/>
</dbReference>
<name>A0ABU0ZZ04_9FLAO</name>
<accession>A0ABU0ZZ04</accession>